<keyword evidence="1" id="KW-0808">Transferase</keyword>
<evidence type="ECO:0000256" key="1">
    <source>
        <dbReference type="ARBA" id="ARBA00022676"/>
    </source>
</evidence>
<feature type="transmembrane region" description="Helical" evidence="2">
    <location>
        <begin position="53"/>
        <end position="70"/>
    </location>
</feature>
<dbReference type="GeneID" id="101493983"/>
<keyword evidence="1" id="KW-0328">Glycosyltransferase</keyword>
<dbReference type="KEGG" id="cam:101493983"/>
<dbReference type="SUPFAM" id="SSF53756">
    <property type="entry name" value="UDP-Glycosyltransferase/glycogen phosphorylase"/>
    <property type="match status" value="1"/>
</dbReference>
<proteinExistence type="predicted"/>
<dbReference type="PaxDb" id="3827-XP_004506865.1"/>
<dbReference type="OrthoDB" id="512920at2759"/>
<dbReference type="Pfam" id="PF00534">
    <property type="entry name" value="Glycos_transf_1"/>
    <property type="match status" value="1"/>
</dbReference>
<feature type="domain" description="Glycosyl transferase family 1" evidence="3">
    <location>
        <begin position="501"/>
        <end position="610"/>
    </location>
</feature>
<protein>
    <submittedName>
        <fullName evidence="5">Uncharacterized protein LOC101493983</fullName>
    </submittedName>
</protein>
<keyword evidence="2" id="KW-1133">Transmembrane helix</keyword>
<dbReference type="AlphaFoldDB" id="A0A1S2YMA6"/>
<gene>
    <name evidence="5" type="primary">LOC101493983</name>
</gene>
<keyword evidence="2" id="KW-0812">Transmembrane</keyword>
<dbReference type="PANTHER" id="PTHR47778">
    <property type="entry name" value="BNAA05G14870D PROTEIN"/>
    <property type="match status" value="1"/>
</dbReference>
<organism evidence="4 5">
    <name type="scientific">Cicer arietinum</name>
    <name type="common">Chickpea</name>
    <name type="synonym">Garbanzo</name>
    <dbReference type="NCBI Taxonomy" id="3827"/>
    <lineage>
        <taxon>Eukaryota</taxon>
        <taxon>Viridiplantae</taxon>
        <taxon>Streptophyta</taxon>
        <taxon>Embryophyta</taxon>
        <taxon>Tracheophyta</taxon>
        <taxon>Spermatophyta</taxon>
        <taxon>Magnoliopsida</taxon>
        <taxon>eudicotyledons</taxon>
        <taxon>Gunneridae</taxon>
        <taxon>Pentapetalae</taxon>
        <taxon>rosids</taxon>
        <taxon>fabids</taxon>
        <taxon>Fabales</taxon>
        <taxon>Fabaceae</taxon>
        <taxon>Papilionoideae</taxon>
        <taxon>50 kb inversion clade</taxon>
        <taxon>NPAAA clade</taxon>
        <taxon>Hologalegina</taxon>
        <taxon>IRL clade</taxon>
        <taxon>Cicereae</taxon>
        <taxon>Cicer</taxon>
    </lineage>
</organism>
<evidence type="ECO:0000313" key="5">
    <source>
        <dbReference type="RefSeq" id="XP_004506865.1"/>
    </source>
</evidence>
<name>A0A1S2YMA6_CICAR</name>
<accession>A0A1S2YMA6</accession>
<dbReference type="STRING" id="3827.A0A1S2YMA6"/>
<evidence type="ECO:0000313" key="4">
    <source>
        <dbReference type="Proteomes" id="UP000087171"/>
    </source>
</evidence>
<dbReference type="InterPro" id="IPR041693">
    <property type="entry name" value="Glyco_trans_4_5"/>
</dbReference>
<dbReference type="Gene3D" id="3.40.50.2000">
    <property type="entry name" value="Glycogen Phosphorylase B"/>
    <property type="match status" value="1"/>
</dbReference>
<dbReference type="Proteomes" id="UP000087171">
    <property type="component" value="Chromosome Ca6"/>
</dbReference>
<sequence>MEECNNNNKGEVQPSSRSIPQQQYYSSFIPRRENKGSINASSSLFSWFGNNRLVLWLLLITLWAYLVFFVQSKWDHYDKEQEISSRFDFHHNNHDLVVKNSSLFVDTKIDGVLSKKQENGSKKRSRRSLRSKHKRKIKVENFAIEKNEIEFEIPLVGPFGSIEDKILKLGSNENICGVCNKKGEFAKVVKSKSFVLIFHELSMTGAPLSMMELASELLRCGANVSAVVLSKKGGLMEELIRREIKVVDDKVDHSFKSGMIADLVIAGSAVCASWIEQYIEHFPSGASQVIWWIMENRREYFDRSKHVLNRVKMLVFLSESQSKQWRKWCEEESIRLIFHPAIVPLSVNDELAFAAGMDVKRKVLRESIRREIGLNDNDMLVISLSSINPAKGQLLFLESASSLVENETFPKDEKMKKSLEDGKNEHVSTLIRRHHIRKLLPMLKDGSVDFNNVSSNSISSNRKKVLLTNNNGKMKQSLKILIGSVRSKSNKVEYVKSLVSFLSQHSNLSKSVLWTPATTHVASIYSAADVYVINSQGLGETFGRVTIEAMAFGLPVLGTNAGGTKEIVEHNVTGLLHPIGRGGNHVLAQNLRFLLENQLAREKMGMNGRNKVQRMYLKQHMYTKFVDVLVRCMTSK</sequence>
<keyword evidence="2" id="KW-0472">Membrane</keyword>
<reference evidence="5" key="2">
    <citation type="submission" date="2025-08" db="UniProtKB">
        <authorList>
            <consortium name="RefSeq"/>
        </authorList>
    </citation>
    <scope>IDENTIFICATION</scope>
    <source>
        <tissue evidence="5">Etiolated seedlings</tissue>
    </source>
</reference>
<dbReference type="eggNOG" id="KOG0853">
    <property type="taxonomic scope" value="Eukaryota"/>
</dbReference>
<dbReference type="CDD" id="cd03801">
    <property type="entry name" value="GT4_PimA-like"/>
    <property type="match status" value="1"/>
</dbReference>
<dbReference type="Pfam" id="PF16994">
    <property type="entry name" value="Glyco_trans_4_5"/>
    <property type="match status" value="1"/>
</dbReference>
<dbReference type="RefSeq" id="XP_004506865.1">
    <property type="nucleotide sequence ID" value="XM_004506808.3"/>
</dbReference>
<reference evidence="4" key="1">
    <citation type="journal article" date="2013" name="Nat. Biotechnol.">
        <title>Draft genome sequence of chickpea (Cicer arietinum) provides a resource for trait improvement.</title>
        <authorList>
            <person name="Varshney R.K."/>
            <person name="Song C."/>
            <person name="Saxena R.K."/>
            <person name="Azam S."/>
            <person name="Yu S."/>
            <person name="Sharpe A.G."/>
            <person name="Cannon S."/>
            <person name="Baek J."/>
            <person name="Rosen B.D."/>
            <person name="Tar'an B."/>
            <person name="Millan T."/>
            <person name="Zhang X."/>
            <person name="Ramsay L.D."/>
            <person name="Iwata A."/>
            <person name="Wang Y."/>
            <person name="Nelson W."/>
            <person name="Farmer A.D."/>
            <person name="Gaur P.M."/>
            <person name="Soderlund C."/>
            <person name="Penmetsa R.V."/>
            <person name="Xu C."/>
            <person name="Bharti A.K."/>
            <person name="He W."/>
            <person name="Winter P."/>
            <person name="Zhao S."/>
            <person name="Hane J.K."/>
            <person name="Carrasquilla-Garcia N."/>
            <person name="Condie J.A."/>
            <person name="Upadhyaya H.D."/>
            <person name="Luo M.C."/>
            <person name="Thudi M."/>
            <person name="Gowda C.L."/>
            <person name="Singh N.P."/>
            <person name="Lichtenzveig J."/>
            <person name="Gali K.K."/>
            <person name="Rubio J."/>
            <person name="Nadarajan N."/>
            <person name="Dolezel J."/>
            <person name="Bansal K.C."/>
            <person name="Xu X."/>
            <person name="Edwards D."/>
            <person name="Zhang G."/>
            <person name="Kahl G."/>
            <person name="Gil J."/>
            <person name="Singh K.B."/>
            <person name="Datta S.K."/>
            <person name="Jackson S.A."/>
            <person name="Wang J."/>
            <person name="Cook D.R."/>
        </authorList>
    </citation>
    <scope>NUCLEOTIDE SEQUENCE [LARGE SCALE GENOMIC DNA]</scope>
    <source>
        <strain evidence="4">cv. CDC Frontier</strain>
    </source>
</reference>
<evidence type="ECO:0000259" key="3">
    <source>
        <dbReference type="Pfam" id="PF00534"/>
    </source>
</evidence>
<dbReference type="InterPro" id="IPR001296">
    <property type="entry name" value="Glyco_trans_1"/>
</dbReference>
<keyword evidence="4" id="KW-1185">Reference proteome</keyword>
<dbReference type="PANTHER" id="PTHR47778:SF2">
    <property type="entry name" value="GLYCOSYL TRANSFERASE FAMILY 1 DOMAIN-CONTAINING PROTEIN"/>
    <property type="match status" value="1"/>
</dbReference>
<evidence type="ECO:0000256" key="2">
    <source>
        <dbReference type="SAM" id="Phobius"/>
    </source>
</evidence>
<dbReference type="GO" id="GO:0016757">
    <property type="term" value="F:glycosyltransferase activity"/>
    <property type="evidence" value="ECO:0007669"/>
    <property type="project" value="UniProtKB-KW"/>
</dbReference>